<dbReference type="EMBL" id="FR854088">
    <property type="protein sequence ID" value="CCA89117.1"/>
    <property type="molecule type" value="Genomic_DNA"/>
</dbReference>
<evidence type="ECO:0000256" key="3">
    <source>
        <dbReference type="RuleBase" id="RU000363"/>
    </source>
</evidence>
<reference evidence="4" key="2">
    <citation type="submission" date="2011-04" db="EMBL/GenBank/DDBJ databases">
        <authorList>
            <person name="Genoscope - CEA"/>
        </authorList>
    </citation>
    <scope>NUCLEOTIDE SEQUENCE</scope>
    <source>
        <strain evidence="4">R24</strain>
    </source>
</reference>
<dbReference type="PRINTS" id="PR00080">
    <property type="entry name" value="SDRFAMILY"/>
</dbReference>
<dbReference type="PROSITE" id="PS00061">
    <property type="entry name" value="ADH_SHORT"/>
    <property type="match status" value="1"/>
</dbReference>
<dbReference type="PANTHER" id="PTHR42901">
    <property type="entry name" value="ALCOHOL DEHYDROGENASE"/>
    <property type="match status" value="1"/>
</dbReference>
<gene>
    <name evidence="4" type="ORF">RALSY_30883</name>
</gene>
<proteinExistence type="inferred from homology"/>
<dbReference type="CDD" id="cd05346">
    <property type="entry name" value="SDR_c5"/>
    <property type="match status" value="1"/>
</dbReference>
<organism evidence="4">
    <name type="scientific">Ralstonia syzygii R24</name>
    <dbReference type="NCBI Taxonomy" id="907261"/>
    <lineage>
        <taxon>Bacteria</taxon>
        <taxon>Pseudomonadati</taxon>
        <taxon>Pseudomonadota</taxon>
        <taxon>Betaproteobacteria</taxon>
        <taxon>Burkholderiales</taxon>
        <taxon>Burkholderiaceae</taxon>
        <taxon>Ralstonia</taxon>
        <taxon>Ralstonia solanacearum species complex</taxon>
    </lineage>
</organism>
<dbReference type="EC" id="1.1.1.276" evidence="4"/>
<dbReference type="InterPro" id="IPR002347">
    <property type="entry name" value="SDR_fam"/>
</dbReference>
<evidence type="ECO:0000256" key="2">
    <source>
        <dbReference type="ARBA" id="ARBA00023002"/>
    </source>
</evidence>
<sequence length="328" mass="35743">MTPVTLRFLVVDTHLPGAASGSPRIRQLRKVEWLPASVRHPYERRKAPRAALCTWLRSRLPCSVKLLHFAYLWLGDTSMIVFVTGATAGFGAAIARRFVREGHRVIAAGRRQDRLDALKAELGDALLPFVLDVQDAAAVAALPGALPEGWREVDVLVNNAGLALGLEPVHRASLSDWDLMIGTNITGLVHVTRALLPSMVERNRGHVINLGSIAGTYPYPGGNVYGGTKAFVRQFSLNLRADLTGTRVRVSNIEPGLCSGTEFSNVRFKGDDARVTKVYEGTEALTADDIAETVYWMAELPAHFNVNAIEIMPVCQSFSATSVTRDMA</sequence>
<comment type="similarity">
    <text evidence="1 3">Belongs to the short-chain dehydrogenases/reductases (SDR) family.</text>
</comment>
<dbReference type="FunFam" id="3.40.50.720:FF:000047">
    <property type="entry name" value="NADP-dependent L-serine/L-allo-threonine dehydrogenase"/>
    <property type="match status" value="1"/>
</dbReference>
<dbReference type="PRINTS" id="PR00081">
    <property type="entry name" value="GDHRDH"/>
</dbReference>
<dbReference type="GO" id="GO:0031132">
    <property type="term" value="F:serine 3-dehydrogenase activity"/>
    <property type="evidence" value="ECO:0007669"/>
    <property type="project" value="UniProtKB-EC"/>
</dbReference>
<dbReference type="PANTHER" id="PTHR42901:SF1">
    <property type="entry name" value="ALCOHOL DEHYDROGENASE"/>
    <property type="match status" value="1"/>
</dbReference>
<dbReference type="InterPro" id="IPR020904">
    <property type="entry name" value="Sc_DH/Rdtase_CS"/>
</dbReference>
<dbReference type="AlphaFoldDB" id="G3A593"/>
<keyword evidence="2 4" id="KW-0560">Oxidoreductase</keyword>
<dbReference type="SUPFAM" id="SSF51735">
    <property type="entry name" value="NAD(P)-binding Rossmann-fold domains"/>
    <property type="match status" value="1"/>
</dbReference>
<evidence type="ECO:0000313" key="4">
    <source>
        <dbReference type="EMBL" id="CCA89117.1"/>
    </source>
</evidence>
<dbReference type="Gene3D" id="3.40.50.720">
    <property type="entry name" value="NAD(P)-binding Rossmann-like Domain"/>
    <property type="match status" value="1"/>
</dbReference>
<reference evidence="4" key="1">
    <citation type="journal article" date="2011" name="PLoS ONE">
        <title>Ralstonia syzygii, the Blood Disease Bacterium and some Asian R. solanacearum strains form a single genomic species despite divergent lifestyles.</title>
        <authorList>
            <person name="Remenant B."/>
            <person name="de Cambiaire J.C."/>
            <person name="Cellier G."/>
            <person name="Jacobs J.M."/>
            <person name="Mangenot S."/>
            <person name="Barbe V."/>
            <person name="Lajus A."/>
            <person name="Vallenet D."/>
            <person name="Medigue C."/>
            <person name="Fegan M."/>
            <person name="Allen C."/>
            <person name="Prior P."/>
        </authorList>
    </citation>
    <scope>NUCLEOTIDE SEQUENCE</scope>
    <source>
        <strain evidence="4">R24</strain>
    </source>
</reference>
<evidence type="ECO:0000256" key="1">
    <source>
        <dbReference type="ARBA" id="ARBA00006484"/>
    </source>
</evidence>
<protein>
    <submittedName>
        <fullName evidence="4">NADP-dependent L-serine/L-allo-threonine dehydrogenase ydfG (Modular protein)</fullName>
        <ecNumber evidence="4">1.1.1.276</ecNumber>
    </submittedName>
</protein>
<accession>G3A593</accession>
<dbReference type="InterPro" id="IPR036291">
    <property type="entry name" value="NAD(P)-bd_dom_sf"/>
</dbReference>
<name>G3A593_9RALS</name>
<dbReference type="Pfam" id="PF00106">
    <property type="entry name" value="adh_short"/>
    <property type="match status" value="1"/>
</dbReference>